<evidence type="ECO:0000313" key="2">
    <source>
        <dbReference type="EMBL" id="MDT0467894.1"/>
    </source>
</evidence>
<dbReference type="EMBL" id="JAVREY010000062">
    <property type="protein sequence ID" value="MDT0467894.1"/>
    <property type="molecule type" value="Genomic_DNA"/>
</dbReference>
<dbReference type="Pfam" id="PF14013">
    <property type="entry name" value="MT0933_antitox"/>
    <property type="match status" value="1"/>
</dbReference>
<evidence type="ECO:0000313" key="3">
    <source>
        <dbReference type="Proteomes" id="UP001183809"/>
    </source>
</evidence>
<dbReference type="InterPro" id="IPR028037">
    <property type="entry name" value="Antitoxin_Rv0909/MT0933"/>
</dbReference>
<dbReference type="Proteomes" id="UP001183809">
    <property type="component" value="Unassembled WGS sequence"/>
</dbReference>
<gene>
    <name evidence="2" type="ORF">RM764_33710</name>
</gene>
<proteinExistence type="predicted"/>
<name>A0ABU2U3V3_9ACTN</name>
<feature type="region of interest" description="Disordered" evidence="1">
    <location>
        <begin position="1"/>
        <end position="62"/>
    </location>
</feature>
<reference evidence="3" key="1">
    <citation type="submission" date="2023-07" db="EMBL/GenBank/DDBJ databases">
        <title>30 novel species of actinomycetes from the DSMZ collection.</title>
        <authorList>
            <person name="Nouioui I."/>
        </authorList>
    </citation>
    <scope>NUCLEOTIDE SEQUENCE [LARGE SCALE GENOMIC DNA]</scope>
    <source>
        <strain evidence="3">DSM 41699</strain>
    </source>
</reference>
<keyword evidence="3" id="KW-1185">Reference proteome</keyword>
<organism evidence="2 3">
    <name type="scientific">Streptomyces gibsoniae</name>
    <dbReference type="NCBI Taxonomy" id="3075529"/>
    <lineage>
        <taxon>Bacteria</taxon>
        <taxon>Bacillati</taxon>
        <taxon>Actinomycetota</taxon>
        <taxon>Actinomycetes</taxon>
        <taxon>Kitasatosporales</taxon>
        <taxon>Streptomycetaceae</taxon>
        <taxon>Streptomyces</taxon>
    </lineage>
</organism>
<feature type="compositionally biased region" description="Basic and acidic residues" evidence="1">
    <location>
        <begin position="41"/>
        <end position="62"/>
    </location>
</feature>
<evidence type="ECO:0000256" key="1">
    <source>
        <dbReference type="SAM" id="MobiDB-lite"/>
    </source>
</evidence>
<protein>
    <submittedName>
        <fullName evidence="2">Antitoxin</fullName>
    </submittedName>
</protein>
<sequence length="62" mass="6780">MMDKLKQMLKGHGERIGQGHDTAGRAADDALSERPAGQADKGPDALRDQFQPPRDRDNPPQS</sequence>
<comment type="caution">
    <text evidence="2">The sequence shown here is derived from an EMBL/GenBank/DDBJ whole genome shotgun (WGS) entry which is preliminary data.</text>
</comment>
<feature type="compositionally biased region" description="Basic and acidic residues" evidence="1">
    <location>
        <begin position="1"/>
        <end position="32"/>
    </location>
</feature>
<dbReference type="RefSeq" id="WP_311699343.1">
    <property type="nucleotide sequence ID" value="NZ_JAVREY010000062.1"/>
</dbReference>
<accession>A0ABU2U3V3</accession>